<organism evidence="2">
    <name type="scientific">Brassica campestris</name>
    <name type="common">Field mustard</name>
    <dbReference type="NCBI Taxonomy" id="3711"/>
    <lineage>
        <taxon>Eukaryota</taxon>
        <taxon>Viridiplantae</taxon>
        <taxon>Streptophyta</taxon>
        <taxon>Embryophyta</taxon>
        <taxon>Tracheophyta</taxon>
        <taxon>Spermatophyta</taxon>
        <taxon>Magnoliopsida</taxon>
        <taxon>eudicotyledons</taxon>
        <taxon>Gunneridae</taxon>
        <taxon>Pentapetalae</taxon>
        <taxon>rosids</taxon>
        <taxon>malvids</taxon>
        <taxon>Brassicales</taxon>
        <taxon>Brassicaceae</taxon>
        <taxon>Brassiceae</taxon>
        <taxon>Brassica</taxon>
    </lineage>
</organism>
<sequence length="52" mass="5747">MKRLRLGQETGLTCTQKQTLPKTGFSILLFTCLHVLVVVYEAGAGCTNLTQY</sequence>
<gene>
    <name evidence="2" type="ORF">BRASC76T46620Z</name>
</gene>
<dbReference type="EMBL" id="LR031616">
    <property type="protein sequence ID" value="VDD25044.1"/>
    <property type="molecule type" value="Genomic_DNA"/>
</dbReference>
<evidence type="ECO:0000313" key="2">
    <source>
        <dbReference type="EMBL" id="VDD25044.1"/>
    </source>
</evidence>
<keyword evidence="1" id="KW-1133">Transmembrane helix</keyword>
<dbReference type="AlphaFoldDB" id="A0A3P6DLY6"/>
<feature type="transmembrane region" description="Helical" evidence="1">
    <location>
        <begin position="20"/>
        <end position="40"/>
    </location>
</feature>
<proteinExistence type="predicted"/>
<protein>
    <submittedName>
        <fullName evidence="2">Uncharacterized protein</fullName>
    </submittedName>
</protein>
<reference evidence="2" key="1">
    <citation type="submission" date="2018-11" db="EMBL/GenBank/DDBJ databases">
        <authorList>
            <consortium name="Genoscope - CEA"/>
            <person name="William W."/>
        </authorList>
    </citation>
    <scope>NUCLEOTIDE SEQUENCE</scope>
</reference>
<evidence type="ECO:0000256" key="1">
    <source>
        <dbReference type="SAM" id="Phobius"/>
    </source>
</evidence>
<keyword evidence="1" id="KW-0812">Transmembrane</keyword>
<keyword evidence="1" id="KW-0472">Membrane</keyword>
<name>A0A3P6DLY6_BRACM</name>
<accession>A0A3P6DLY6</accession>